<dbReference type="Pfam" id="PF02527">
    <property type="entry name" value="GidB"/>
    <property type="match status" value="1"/>
</dbReference>
<proteinExistence type="inferred from homology"/>
<name>A0A238LE31_9RHOB</name>
<comment type="similarity">
    <text evidence="6">Belongs to the methyltransferase superfamily. RNA methyltransferase RsmG family.</text>
</comment>
<feature type="binding site" evidence="6">
    <location>
        <position position="73"/>
    </location>
    <ligand>
        <name>S-adenosyl-L-methionine</name>
        <dbReference type="ChEBI" id="CHEBI:59789"/>
    </ligand>
</feature>
<keyword evidence="2 6" id="KW-0698">rRNA processing</keyword>
<dbReference type="Proteomes" id="UP000201613">
    <property type="component" value="Unassembled WGS sequence"/>
</dbReference>
<organism evidence="7 8">
    <name type="scientific">Flavimaricola marinus</name>
    <dbReference type="NCBI Taxonomy" id="1819565"/>
    <lineage>
        <taxon>Bacteria</taxon>
        <taxon>Pseudomonadati</taxon>
        <taxon>Pseudomonadota</taxon>
        <taxon>Alphaproteobacteria</taxon>
        <taxon>Rhodobacterales</taxon>
        <taxon>Paracoccaceae</taxon>
        <taxon>Flavimaricola</taxon>
    </lineage>
</organism>
<protein>
    <recommendedName>
        <fullName evidence="6">Ribosomal RNA small subunit methyltransferase G</fullName>
        <ecNumber evidence="6">2.1.1.170</ecNumber>
    </recommendedName>
    <alternativeName>
        <fullName evidence="6">16S rRNA 7-methylguanosine methyltransferase</fullName>
        <shortName evidence="6">16S rRNA m7G methyltransferase</shortName>
    </alternativeName>
</protein>
<dbReference type="NCBIfam" id="TIGR00138">
    <property type="entry name" value="rsmG_gidB"/>
    <property type="match status" value="1"/>
</dbReference>
<evidence type="ECO:0000256" key="4">
    <source>
        <dbReference type="ARBA" id="ARBA00022679"/>
    </source>
</evidence>
<dbReference type="HAMAP" id="MF_00074">
    <property type="entry name" value="16SrRNA_methyltr_G"/>
    <property type="match status" value="1"/>
</dbReference>
<evidence type="ECO:0000256" key="5">
    <source>
        <dbReference type="ARBA" id="ARBA00022691"/>
    </source>
</evidence>
<evidence type="ECO:0000313" key="8">
    <source>
        <dbReference type="Proteomes" id="UP000201613"/>
    </source>
</evidence>
<keyword evidence="8" id="KW-1185">Reference proteome</keyword>
<dbReference type="Gene3D" id="3.40.50.150">
    <property type="entry name" value="Vaccinia Virus protein VP39"/>
    <property type="match status" value="1"/>
</dbReference>
<evidence type="ECO:0000256" key="6">
    <source>
        <dbReference type="HAMAP-Rule" id="MF_00074"/>
    </source>
</evidence>
<keyword evidence="3 6" id="KW-0489">Methyltransferase</keyword>
<dbReference type="PANTHER" id="PTHR31760:SF0">
    <property type="entry name" value="S-ADENOSYL-L-METHIONINE-DEPENDENT METHYLTRANSFERASES SUPERFAMILY PROTEIN"/>
    <property type="match status" value="1"/>
</dbReference>
<reference evidence="7 8" key="1">
    <citation type="submission" date="2017-05" db="EMBL/GenBank/DDBJ databases">
        <authorList>
            <person name="Song R."/>
            <person name="Chenine A.L."/>
            <person name="Ruprecht R.M."/>
        </authorList>
    </citation>
    <scope>NUCLEOTIDE SEQUENCE [LARGE SCALE GENOMIC DNA]</scope>
    <source>
        <strain evidence="7 8">CECT 8899</strain>
    </source>
</reference>
<dbReference type="GO" id="GO:0070043">
    <property type="term" value="F:rRNA (guanine-N7-)-methyltransferase activity"/>
    <property type="evidence" value="ECO:0007669"/>
    <property type="project" value="UniProtKB-UniRule"/>
</dbReference>
<sequence>MSEPKRMLLPGWDVSRETMAKLEQYGDLIRKWTPKINLVAPASLPDLWERHILDSAQLLPLAPTAPKTWTDLGSGGGLPGIVIAILSPDTEVTLIESDQRKAAFLRTCTRELGLSATIRPNRIDEVAPLGADVVTARALAPLPNLLPLVARHLAPDGIALLPKGKNAQTEIDDARADWGFDLQTHTSHTNPEATILRLERITRA</sequence>
<evidence type="ECO:0000256" key="1">
    <source>
        <dbReference type="ARBA" id="ARBA00022490"/>
    </source>
</evidence>
<comment type="catalytic activity">
    <reaction evidence="6">
        <text>guanosine(527) in 16S rRNA + S-adenosyl-L-methionine = N(7)-methylguanosine(527) in 16S rRNA + S-adenosyl-L-homocysteine</text>
        <dbReference type="Rhea" id="RHEA:42732"/>
        <dbReference type="Rhea" id="RHEA-COMP:10209"/>
        <dbReference type="Rhea" id="RHEA-COMP:10210"/>
        <dbReference type="ChEBI" id="CHEBI:57856"/>
        <dbReference type="ChEBI" id="CHEBI:59789"/>
        <dbReference type="ChEBI" id="CHEBI:74269"/>
        <dbReference type="ChEBI" id="CHEBI:74480"/>
        <dbReference type="EC" id="2.1.1.170"/>
    </reaction>
</comment>
<keyword evidence="4 6" id="KW-0808">Transferase</keyword>
<dbReference type="GO" id="GO:0005829">
    <property type="term" value="C:cytosol"/>
    <property type="evidence" value="ECO:0007669"/>
    <property type="project" value="TreeGrafter"/>
</dbReference>
<dbReference type="SUPFAM" id="SSF53335">
    <property type="entry name" value="S-adenosyl-L-methionine-dependent methyltransferases"/>
    <property type="match status" value="1"/>
</dbReference>
<comment type="caution">
    <text evidence="6">Lacks conserved residue(s) required for the propagation of feature annotation.</text>
</comment>
<dbReference type="PANTHER" id="PTHR31760">
    <property type="entry name" value="S-ADENOSYL-L-METHIONINE-DEPENDENT METHYLTRANSFERASES SUPERFAMILY PROTEIN"/>
    <property type="match status" value="1"/>
</dbReference>
<feature type="binding site" evidence="6">
    <location>
        <position position="78"/>
    </location>
    <ligand>
        <name>S-adenosyl-L-methionine</name>
        <dbReference type="ChEBI" id="CHEBI:59789"/>
    </ligand>
</feature>
<dbReference type="EMBL" id="FXZK01000001">
    <property type="protein sequence ID" value="SMY07190.1"/>
    <property type="molecule type" value="Genomic_DNA"/>
</dbReference>
<evidence type="ECO:0000256" key="3">
    <source>
        <dbReference type="ARBA" id="ARBA00022603"/>
    </source>
</evidence>
<keyword evidence="5 6" id="KW-0949">S-adenosyl-L-methionine</keyword>
<keyword evidence="1 6" id="KW-0963">Cytoplasm</keyword>
<dbReference type="InterPro" id="IPR029063">
    <property type="entry name" value="SAM-dependent_MTases_sf"/>
</dbReference>
<dbReference type="AlphaFoldDB" id="A0A238LE31"/>
<comment type="subcellular location">
    <subcellularLocation>
        <location evidence="6">Cytoplasm</location>
    </subcellularLocation>
</comment>
<accession>A0A238LE31</accession>
<feature type="binding site" evidence="6">
    <location>
        <position position="137"/>
    </location>
    <ligand>
        <name>S-adenosyl-L-methionine</name>
        <dbReference type="ChEBI" id="CHEBI:59789"/>
    </ligand>
</feature>
<evidence type="ECO:0000313" key="7">
    <source>
        <dbReference type="EMBL" id="SMY07190.1"/>
    </source>
</evidence>
<dbReference type="PIRSF" id="PIRSF003078">
    <property type="entry name" value="GidB"/>
    <property type="match status" value="1"/>
</dbReference>
<dbReference type="RefSeq" id="WP_245820453.1">
    <property type="nucleotide sequence ID" value="NZ_FXZK01000001.1"/>
</dbReference>
<gene>
    <name evidence="6 7" type="primary">rsmG</name>
    <name evidence="7" type="ORF">LOM8899_01322</name>
</gene>
<evidence type="ECO:0000256" key="2">
    <source>
        <dbReference type="ARBA" id="ARBA00022552"/>
    </source>
</evidence>
<dbReference type="InterPro" id="IPR003682">
    <property type="entry name" value="rRNA_ssu_MeTfrase_G"/>
</dbReference>
<dbReference type="EC" id="2.1.1.170" evidence="6"/>
<comment type="function">
    <text evidence="6">Specifically methylates the N7 position of guanine in position 527 of 16S rRNA.</text>
</comment>